<protein>
    <submittedName>
        <fullName evidence="2">Uncharacterized protein</fullName>
    </submittedName>
</protein>
<keyword evidence="1" id="KW-0175">Coiled coil</keyword>
<dbReference type="Pfam" id="PF04899">
    <property type="entry name" value="MbeD_MobD"/>
    <property type="match status" value="1"/>
</dbReference>
<dbReference type="EMBL" id="CAMPGE010009030">
    <property type="protein sequence ID" value="CAI2367904.1"/>
    <property type="molecule type" value="Genomic_DNA"/>
</dbReference>
<dbReference type="Proteomes" id="UP001295684">
    <property type="component" value="Unassembled WGS sequence"/>
</dbReference>
<reference evidence="2" key="1">
    <citation type="submission" date="2023-07" db="EMBL/GenBank/DDBJ databases">
        <authorList>
            <consortium name="AG Swart"/>
            <person name="Singh M."/>
            <person name="Singh A."/>
            <person name="Seah K."/>
            <person name="Emmerich C."/>
        </authorList>
    </citation>
    <scope>NUCLEOTIDE SEQUENCE</scope>
    <source>
        <strain evidence="2">DP1</strain>
    </source>
</reference>
<accession>A0AAD1UFL2</accession>
<evidence type="ECO:0000313" key="2">
    <source>
        <dbReference type="EMBL" id="CAI2367904.1"/>
    </source>
</evidence>
<name>A0AAD1UFL2_EUPCR</name>
<evidence type="ECO:0000256" key="1">
    <source>
        <dbReference type="SAM" id="Coils"/>
    </source>
</evidence>
<feature type="coiled-coil region" evidence="1">
    <location>
        <begin position="35"/>
        <end position="81"/>
    </location>
</feature>
<keyword evidence="3" id="KW-1185">Reference proteome</keyword>
<dbReference type="InterPro" id="IPR006983">
    <property type="entry name" value="MbeD_MobD"/>
</dbReference>
<proteinExistence type="predicted"/>
<dbReference type="AlphaFoldDB" id="A0AAD1UFL2"/>
<evidence type="ECO:0000313" key="3">
    <source>
        <dbReference type="Proteomes" id="UP001295684"/>
    </source>
</evidence>
<sequence>MDEFSKAMSEERVLWDLVLRDVRDEIDEEIRQVLEDKLQQLYQNYTAELQDSSSQEFENLVAQLTQENTEISAQVTKLSQKVDKKFDEVKKLTEYNANIKQEQEEMLLDVEECLIKEKLRANLILEESEFYDKENHKNFPNEIDYMKAVKITLSNCYEKAKETIPQFKEKYESELLPALKENVFIFAKKLTKILEKENEEATTRYISKINSILDSNFQQRKRIQADIDSIPILGKIRDYNKDTQSNLFDIIRKISADQEVLSTLSPETQEQIQGVVTMSNSEISTKEKELIEAAFVKIERLLRIMENPEHSEIYSQMLNNSSSLMDKLKEIASLDFEDEMETDLRPIDPEELLKFVKRFLL</sequence>
<gene>
    <name evidence="2" type="ORF">ECRASSUSDP1_LOCUS9193</name>
</gene>
<comment type="caution">
    <text evidence="2">The sequence shown here is derived from an EMBL/GenBank/DDBJ whole genome shotgun (WGS) entry which is preliminary data.</text>
</comment>
<organism evidence="2 3">
    <name type="scientific">Euplotes crassus</name>
    <dbReference type="NCBI Taxonomy" id="5936"/>
    <lineage>
        <taxon>Eukaryota</taxon>
        <taxon>Sar</taxon>
        <taxon>Alveolata</taxon>
        <taxon>Ciliophora</taxon>
        <taxon>Intramacronucleata</taxon>
        <taxon>Spirotrichea</taxon>
        <taxon>Hypotrichia</taxon>
        <taxon>Euplotida</taxon>
        <taxon>Euplotidae</taxon>
        <taxon>Moneuplotes</taxon>
    </lineage>
</organism>